<dbReference type="PANTHER" id="PTHR47966">
    <property type="entry name" value="BETA-SITE APP-CLEAVING ENZYME, ISOFORM A-RELATED"/>
    <property type="match status" value="1"/>
</dbReference>
<dbReference type="RefSeq" id="XP_027388307.1">
    <property type="nucleotide sequence ID" value="XM_027532506.1"/>
</dbReference>
<dbReference type="PANTHER" id="PTHR47966:SF49">
    <property type="entry name" value="PEPSIN A-5"/>
    <property type="match status" value="1"/>
</dbReference>
<comment type="subcellular location">
    <subcellularLocation>
        <location evidence="1">Secreted</location>
        <location evidence="1">Extracellular space</location>
    </subcellularLocation>
</comment>
<evidence type="ECO:0000256" key="7">
    <source>
        <dbReference type="PIRSR" id="PIRSR601461-2"/>
    </source>
</evidence>
<evidence type="ECO:0000256" key="8">
    <source>
        <dbReference type="RuleBase" id="RU000454"/>
    </source>
</evidence>
<dbReference type="InterPro" id="IPR001461">
    <property type="entry name" value="Aspartic_peptidase_A1"/>
</dbReference>
<sequence length="397" mass="44326">MLRTQSVLSTSVEDKSMKWLGLLGLVALSECMVIIPLRQMKTMRETLRERNLLTNFSEEHPYNLSQKAANDQNIIYHHPLRSYKDFSYIGNINIGTPPQEFQVLFDTGSSSLWVPSIYCQSSSCYKHNSFVPCNSSTFKATNKIFNTNYTATSIKGYLVYDTVRIGNLVSVAQPFGLSLKEFGFDDVPFDGILGLGYPRRTITGANPIFDNLWKQGVISEPVFAFYLSSQKENGSVVMFGGVNRAYYKGELNWVPVSQVGSWHINIDSISMNGTVVACKRGCQALLDTGTAFLRGPRGSVSKIQKLIHARPIDREHVVSCQAIGTLPPAVFTINGIDYPVPAQAYIQSLSGYCFSNFLVRPQRVNESETWILGEVFLRLYFSVFDRGNNRIGLAPAV</sequence>
<feature type="domain" description="Peptidase A1" evidence="10">
    <location>
        <begin position="88"/>
        <end position="394"/>
    </location>
</feature>
<keyword evidence="8" id="KW-0645">Protease</keyword>
<evidence type="ECO:0000256" key="3">
    <source>
        <dbReference type="ARBA" id="ARBA00022525"/>
    </source>
</evidence>
<keyword evidence="3" id="KW-0964">Secreted</keyword>
<dbReference type="FunFam" id="2.40.70.10:FF:000004">
    <property type="entry name" value="Pepsin A"/>
    <property type="match status" value="1"/>
</dbReference>
<gene>
    <name evidence="11" type="primary">LOC113886351</name>
</gene>
<dbReference type="Gene3D" id="6.10.140.60">
    <property type="match status" value="1"/>
</dbReference>
<keyword evidence="9" id="KW-0812">Transmembrane</keyword>
<dbReference type="SUPFAM" id="SSF50630">
    <property type="entry name" value="Acid proteases"/>
    <property type="match status" value="1"/>
</dbReference>
<dbReference type="AlphaFoldDB" id="A0A4W2HFM7"/>
<dbReference type="InterPro" id="IPR033121">
    <property type="entry name" value="PEPTIDASE_A1"/>
</dbReference>
<accession>A0A4W2HFM7</accession>
<keyword evidence="5 7" id="KW-1015">Disulfide bond</keyword>
<reference evidence="11" key="2">
    <citation type="submission" date="2025-08" db="UniProtKB">
        <authorList>
            <consortium name="Ensembl"/>
        </authorList>
    </citation>
    <scope>IDENTIFICATION</scope>
</reference>
<evidence type="ECO:0000313" key="11">
    <source>
        <dbReference type="Ensembl" id="ENSBIXP00005028987.1"/>
    </source>
</evidence>
<feature type="disulfide bond" evidence="7">
    <location>
        <begin position="119"/>
        <end position="124"/>
    </location>
</feature>
<organism evidence="11 12">
    <name type="scientific">Bos indicus x Bos taurus</name>
    <name type="common">Hybrid cattle</name>
    <dbReference type="NCBI Taxonomy" id="30522"/>
    <lineage>
        <taxon>Eukaryota</taxon>
        <taxon>Metazoa</taxon>
        <taxon>Chordata</taxon>
        <taxon>Craniata</taxon>
        <taxon>Vertebrata</taxon>
        <taxon>Euteleostomi</taxon>
        <taxon>Mammalia</taxon>
        <taxon>Eutheria</taxon>
        <taxon>Laurasiatheria</taxon>
        <taxon>Artiodactyla</taxon>
        <taxon>Ruminantia</taxon>
        <taxon>Pecora</taxon>
        <taxon>Bovidae</taxon>
        <taxon>Bovinae</taxon>
        <taxon>Bos</taxon>
    </lineage>
</organism>
<dbReference type="GO" id="GO:0006508">
    <property type="term" value="P:proteolysis"/>
    <property type="evidence" value="ECO:0007669"/>
    <property type="project" value="UniProtKB-KW"/>
</dbReference>
<keyword evidence="9" id="KW-1133">Transmembrane helix</keyword>
<dbReference type="Proteomes" id="UP000429181">
    <property type="component" value="Chromosome 29"/>
</dbReference>
<feature type="disulfide bond" evidence="7">
    <location>
        <begin position="320"/>
        <end position="353"/>
    </location>
</feature>
<evidence type="ECO:0000313" key="12">
    <source>
        <dbReference type="Proteomes" id="UP000429181"/>
    </source>
</evidence>
<dbReference type="InterPro" id="IPR021109">
    <property type="entry name" value="Peptidase_aspartic_dom_sf"/>
</dbReference>
<dbReference type="PRINTS" id="PR00792">
    <property type="entry name" value="PEPSIN"/>
</dbReference>
<dbReference type="InterPro" id="IPR001969">
    <property type="entry name" value="Aspartic_peptidase_AS"/>
</dbReference>
<dbReference type="Pfam" id="PF07966">
    <property type="entry name" value="A1_Propeptide"/>
    <property type="match status" value="1"/>
</dbReference>
<dbReference type="PROSITE" id="PS00141">
    <property type="entry name" value="ASP_PROTEASE"/>
    <property type="match status" value="2"/>
</dbReference>
<keyword evidence="8" id="KW-0378">Hydrolase</keyword>
<name>A0A4W2HFM7_BOBOX</name>
<keyword evidence="8" id="KW-0064">Aspartyl protease</keyword>
<dbReference type="FunFam" id="2.40.70.10:FF:000006">
    <property type="entry name" value="Cathepsin E"/>
    <property type="match status" value="1"/>
</dbReference>
<dbReference type="GeneID" id="113886351"/>
<feature type="transmembrane region" description="Helical" evidence="9">
    <location>
        <begin position="20"/>
        <end position="38"/>
    </location>
</feature>
<dbReference type="GO" id="GO:0004190">
    <property type="term" value="F:aspartic-type endopeptidase activity"/>
    <property type="evidence" value="ECO:0007669"/>
    <property type="project" value="UniProtKB-KW"/>
</dbReference>
<evidence type="ECO:0000256" key="5">
    <source>
        <dbReference type="ARBA" id="ARBA00023157"/>
    </source>
</evidence>
<dbReference type="Gene3D" id="2.40.70.10">
    <property type="entry name" value="Acid Proteases"/>
    <property type="match status" value="2"/>
</dbReference>
<dbReference type="InterPro" id="IPR012848">
    <property type="entry name" value="Aspartic_peptidase_N"/>
</dbReference>
<evidence type="ECO:0000256" key="9">
    <source>
        <dbReference type="SAM" id="Phobius"/>
    </source>
</evidence>
<protein>
    <submittedName>
        <fullName evidence="11">Pregnancy-associated glycoprotein 2-like</fullName>
    </submittedName>
</protein>
<keyword evidence="9" id="KW-0472">Membrane</keyword>
<dbReference type="Ensembl" id="ENSBIXT00005012201.1">
    <property type="protein sequence ID" value="ENSBIXP00005028987.1"/>
    <property type="gene ID" value="ENSBIXG00005008826.1"/>
</dbReference>
<dbReference type="GO" id="GO:0005576">
    <property type="term" value="C:extracellular region"/>
    <property type="evidence" value="ECO:0007669"/>
    <property type="project" value="UniProtKB-SubCell"/>
</dbReference>
<evidence type="ECO:0000256" key="2">
    <source>
        <dbReference type="ARBA" id="ARBA00007447"/>
    </source>
</evidence>
<proteinExistence type="inferred from homology"/>
<evidence type="ECO:0000259" key="10">
    <source>
        <dbReference type="PROSITE" id="PS51767"/>
    </source>
</evidence>
<dbReference type="PROSITE" id="PS51767">
    <property type="entry name" value="PEPTIDASE_A1"/>
    <property type="match status" value="1"/>
</dbReference>
<comment type="similarity">
    <text evidence="2 8">Belongs to the peptidase A1 family.</text>
</comment>
<evidence type="ECO:0000256" key="4">
    <source>
        <dbReference type="ARBA" id="ARBA00022729"/>
    </source>
</evidence>
<keyword evidence="4" id="KW-0732">Signal</keyword>
<evidence type="ECO:0000256" key="1">
    <source>
        <dbReference type="ARBA" id="ARBA00004239"/>
    </source>
</evidence>
<dbReference type="GeneTree" id="ENSGT00940000153747"/>
<feature type="disulfide bond" evidence="7">
    <location>
        <begin position="278"/>
        <end position="282"/>
    </location>
</feature>
<dbReference type="Pfam" id="PF00026">
    <property type="entry name" value="Asp"/>
    <property type="match status" value="1"/>
</dbReference>
<feature type="active site" evidence="6">
    <location>
        <position position="106"/>
    </location>
</feature>
<evidence type="ECO:0000256" key="6">
    <source>
        <dbReference type="PIRSR" id="PIRSR601461-1"/>
    </source>
</evidence>
<feature type="active site" evidence="6">
    <location>
        <position position="287"/>
    </location>
</feature>
<reference evidence="11 12" key="1">
    <citation type="submission" date="2018-11" db="EMBL/GenBank/DDBJ databases">
        <title>Haplotype-resolved cattle genomes.</title>
        <authorList>
            <person name="Low W.Y."/>
            <person name="Tearle R."/>
            <person name="Bickhart D.M."/>
            <person name="Rosen B.D."/>
            <person name="Koren S."/>
            <person name="Rhie A."/>
            <person name="Hiendleder S."/>
            <person name="Phillippy A.M."/>
            <person name="Smith T.P.L."/>
            <person name="Williams J.L."/>
        </authorList>
    </citation>
    <scope>NUCLEOTIDE SEQUENCE [LARGE SCALE GENOMIC DNA]</scope>
</reference>